<dbReference type="GO" id="GO:0003824">
    <property type="term" value="F:catalytic activity"/>
    <property type="evidence" value="ECO:0007669"/>
    <property type="project" value="InterPro"/>
</dbReference>
<dbReference type="AlphaFoldDB" id="A0A8H7ZPW5"/>
<dbReference type="PROSITE" id="PS00626">
    <property type="entry name" value="RCC1_2"/>
    <property type="match status" value="4"/>
</dbReference>
<comment type="caution">
    <text evidence="5">The sequence shown here is derived from an EMBL/GenBank/DDBJ whole genome shotgun (WGS) entry which is preliminary data.</text>
</comment>
<dbReference type="InterPro" id="IPR051553">
    <property type="entry name" value="Ran_GTPase-activating"/>
</dbReference>
<evidence type="ECO:0000256" key="1">
    <source>
        <dbReference type="ARBA" id="ARBA00022658"/>
    </source>
</evidence>
<dbReference type="SUPFAM" id="SSF50985">
    <property type="entry name" value="RCC1/BLIP-II"/>
    <property type="match status" value="1"/>
</dbReference>
<feature type="domain" description="CMP/dCMP-type deaminase" evidence="4">
    <location>
        <begin position="1"/>
        <end position="127"/>
    </location>
</feature>
<feature type="repeat" description="RCC1" evidence="3">
    <location>
        <begin position="429"/>
        <end position="481"/>
    </location>
</feature>
<dbReference type="Proteomes" id="UP000673691">
    <property type="component" value="Unassembled WGS sequence"/>
</dbReference>
<evidence type="ECO:0000259" key="4">
    <source>
        <dbReference type="PROSITE" id="PS51747"/>
    </source>
</evidence>
<evidence type="ECO:0000256" key="3">
    <source>
        <dbReference type="PROSITE-ProRule" id="PRU00235"/>
    </source>
</evidence>
<dbReference type="InterPro" id="IPR016193">
    <property type="entry name" value="Cytidine_deaminase-like"/>
</dbReference>
<organism evidence="5 6">
    <name type="scientific">Olpidium bornovanus</name>
    <dbReference type="NCBI Taxonomy" id="278681"/>
    <lineage>
        <taxon>Eukaryota</taxon>
        <taxon>Fungi</taxon>
        <taxon>Fungi incertae sedis</taxon>
        <taxon>Olpidiomycota</taxon>
        <taxon>Olpidiomycotina</taxon>
        <taxon>Olpidiomycetes</taxon>
        <taxon>Olpidiales</taxon>
        <taxon>Olpidiaceae</taxon>
        <taxon>Olpidium</taxon>
    </lineage>
</organism>
<reference evidence="5 6" key="1">
    <citation type="journal article" name="Sci. Rep.">
        <title>Genome-scale phylogenetic analyses confirm Olpidium as the closest living zoosporic fungus to the non-flagellated, terrestrial fungi.</title>
        <authorList>
            <person name="Chang Y."/>
            <person name="Rochon D."/>
            <person name="Sekimoto S."/>
            <person name="Wang Y."/>
            <person name="Chovatia M."/>
            <person name="Sandor L."/>
            <person name="Salamov A."/>
            <person name="Grigoriev I.V."/>
            <person name="Stajich J.E."/>
            <person name="Spatafora J.W."/>
        </authorList>
    </citation>
    <scope>NUCLEOTIDE SEQUENCE [LARGE SCALE GENOMIC DNA]</scope>
    <source>
        <strain evidence="5">S191</strain>
    </source>
</reference>
<feature type="repeat" description="RCC1" evidence="3">
    <location>
        <begin position="482"/>
        <end position="539"/>
    </location>
</feature>
<dbReference type="Pfam" id="PF00383">
    <property type="entry name" value="dCMP_cyt_deam_1"/>
    <property type="match status" value="1"/>
</dbReference>
<dbReference type="InterPro" id="IPR002125">
    <property type="entry name" value="CMP_dCMP_dom"/>
</dbReference>
<dbReference type="PANTHER" id="PTHR45982">
    <property type="entry name" value="REGULATOR OF CHROMOSOME CONDENSATION"/>
    <property type="match status" value="1"/>
</dbReference>
<keyword evidence="1" id="KW-0344">Guanine-nucleotide releasing factor</keyword>
<feature type="repeat" description="RCC1" evidence="3">
    <location>
        <begin position="167"/>
        <end position="224"/>
    </location>
</feature>
<dbReference type="PRINTS" id="PR00633">
    <property type="entry name" value="RCCNDNSATION"/>
</dbReference>
<evidence type="ECO:0000313" key="5">
    <source>
        <dbReference type="EMBL" id="KAG5457259.1"/>
    </source>
</evidence>
<feature type="repeat" description="RCC1" evidence="3">
    <location>
        <begin position="304"/>
        <end position="361"/>
    </location>
</feature>
<dbReference type="GO" id="GO:0005737">
    <property type="term" value="C:cytoplasm"/>
    <property type="evidence" value="ECO:0007669"/>
    <property type="project" value="TreeGrafter"/>
</dbReference>
<dbReference type="EMBL" id="JAEFCI010010358">
    <property type="protein sequence ID" value="KAG5457259.1"/>
    <property type="molecule type" value="Genomic_DNA"/>
</dbReference>
<accession>A0A8H7ZPW5</accession>
<dbReference type="SUPFAM" id="SSF53927">
    <property type="entry name" value="Cytidine deaminase-like"/>
    <property type="match status" value="1"/>
</dbReference>
<dbReference type="InterPro" id="IPR009091">
    <property type="entry name" value="RCC1/BLIP-II"/>
</dbReference>
<evidence type="ECO:0000313" key="6">
    <source>
        <dbReference type="Proteomes" id="UP000673691"/>
    </source>
</evidence>
<feature type="repeat" description="RCC1" evidence="3">
    <location>
        <begin position="540"/>
        <end position="589"/>
    </location>
</feature>
<keyword evidence="6" id="KW-1185">Reference proteome</keyword>
<dbReference type="Gene3D" id="2.130.10.30">
    <property type="entry name" value="Regulator of chromosome condensation 1/beta-lactamase-inhibitor protein II"/>
    <property type="match status" value="3"/>
</dbReference>
<feature type="repeat" description="RCC1" evidence="3">
    <location>
        <begin position="362"/>
        <end position="428"/>
    </location>
</feature>
<dbReference type="PANTHER" id="PTHR45982:SF1">
    <property type="entry name" value="REGULATOR OF CHROMOSOME CONDENSATION"/>
    <property type="match status" value="1"/>
</dbReference>
<name>A0A8H7ZPW5_9FUNG</name>
<dbReference type="Pfam" id="PF25390">
    <property type="entry name" value="WD40_RLD"/>
    <property type="match status" value="1"/>
</dbReference>
<keyword evidence="2" id="KW-0677">Repeat</keyword>
<dbReference type="PROSITE" id="PS50012">
    <property type="entry name" value="RCC1_3"/>
    <property type="match status" value="7"/>
</dbReference>
<dbReference type="InterPro" id="IPR035105">
    <property type="entry name" value="Deoxycytidylate_deaminase_dom"/>
</dbReference>
<dbReference type="GO" id="GO:0006139">
    <property type="term" value="P:nucleobase-containing compound metabolic process"/>
    <property type="evidence" value="ECO:0007669"/>
    <property type="project" value="UniProtKB-ARBA"/>
</dbReference>
<sequence>MQLSDFAARRSNCMKRAVGCILVKDRRIISTGYNGTPRGLRNCGEGGCRRCNMNSRCGHSLDTCLCLHAEENALIEAGRTRLDDGQSTLKGCAKKIVQVGVSEVVYSQAYGMDDLTRELFEAAGVRFRNYRPLDFVMDNLIAGGDSSFQSPLSRSPSSNGKLEVSGGKLQAFGSNGHGQLGVGRAGDLSLPVTCVFAAPESISLRRPPRLVTGGGNHTLLVTERGDVYGCGLNDTGQLGLAVKKKRPAGPACGATPNDVRAMNGAGQTPDDSVNNHFSFQLLPLPPCVAAACGWSHSLVVDNAGNVYSFGSAKHGQLGVNQDRLAERPDWIDRPVRVMFPGDVRISGVAAGRRHSVAVDAQGGVWAWGSARGALGLATPPPDGNNAERDDEEQCVATKSTDVPRKVDVPAKIVRAACGANHTALLSEDGRVFTCGENRHGQLGYATRAERTARLREAALPAGSAGVDVVCGWSHTAVLLGDGRICAWGRGDKGQLGPVREGVSPFEPRIIEFRFGEGGRPPRVSAVAAGAEHTLCAFEDGRWAAWGWNEHGNCGTGDQADVFEPAVTDAPAAVKAVGSGYGHSFVWSVGR</sequence>
<feature type="repeat" description="RCC1" evidence="3">
    <location>
        <begin position="225"/>
        <end position="303"/>
    </location>
</feature>
<dbReference type="InterPro" id="IPR058923">
    <property type="entry name" value="RCC1-like_dom"/>
</dbReference>
<dbReference type="CDD" id="cd01286">
    <property type="entry name" value="deoxycytidylate_deaminase"/>
    <property type="match status" value="1"/>
</dbReference>
<dbReference type="PROSITE" id="PS51747">
    <property type="entry name" value="CYT_DCMP_DEAMINASES_2"/>
    <property type="match status" value="1"/>
</dbReference>
<protein>
    <submittedName>
        <fullName evidence="5">Regulator of chromosome condensation 1/beta-lactamase-inhibitor protein II</fullName>
    </submittedName>
</protein>
<dbReference type="Gene3D" id="3.40.140.10">
    <property type="entry name" value="Cytidine Deaminase, domain 2"/>
    <property type="match status" value="1"/>
</dbReference>
<dbReference type="GO" id="GO:0005085">
    <property type="term" value="F:guanyl-nucleotide exchange factor activity"/>
    <property type="evidence" value="ECO:0007669"/>
    <property type="project" value="TreeGrafter"/>
</dbReference>
<gene>
    <name evidence="5" type="ORF">BJ554DRAFT_2776</name>
</gene>
<evidence type="ECO:0000256" key="2">
    <source>
        <dbReference type="ARBA" id="ARBA00022737"/>
    </source>
</evidence>
<dbReference type="OrthoDB" id="10063137at2759"/>
<dbReference type="InterPro" id="IPR000408">
    <property type="entry name" value="Reg_chr_condens"/>
</dbReference>
<proteinExistence type="predicted"/>